<gene>
    <name evidence="9" type="ORF">MNBD_GAMMA26-715</name>
</gene>
<dbReference type="InterPro" id="IPR050824">
    <property type="entry name" value="Thiol_disulfide_DsbA"/>
</dbReference>
<evidence type="ECO:0000256" key="2">
    <source>
        <dbReference type="ARBA" id="ARBA00005791"/>
    </source>
</evidence>
<dbReference type="InterPro" id="IPR036249">
    <property type="entry name" value="Thioredoxin-like_sf"/>
</dbReference>
<dbReference type="InterPro" id="IPR013766">
    <property type="entry name" value="Thioredoxin_domain"/>
</dbReference>
<proteinExistence type="inferred from homology"/>
<dbReference type="PIRSF" id="PIRSF001488">
    <property type="entry name" value="Tdi_protein"/>
    <property type="match status" value="1"/>
</dbReference>
<accession>A0A3B1ANA1</accession>
<evidence type="ECO:0000256" key="3">
    <source>
        <dbReference type="ARBA" id="ARBA00013831"/>
    </source>
</evidence>
<dbReference type="CDD" id="cd03019">
    <property type="entry name" value="DsbA_DsbA"/>
    <property type="match status" value="1"/>
</dbReference>
<dbReference type="SUPFAM" id="SSF52833">
    <property type="entry name" value="Thioredoxin-like"/>
    <property type="match status" value="1"/>
</dbReference>
<dbReference type="InterPro" id="IPR001853">
    <property type="entry name" value="DSBA-like_thioredoxin_dom"/>
</dbReference>
<keyword evidence="5" id="KW-0574">Periplasm</keyword>
<evidence type="ECO:0000313" key="9">
    <source>
        <dbReference type="EMBL" id="VAX07419.1"/>
    </source>
</evidence>
<organism evidence="9">
    <name type="scientific">hydrothermal vent metagenome</name>
    <dbReference type="NCBI Taxonomy" id="652676"/>
    <lineage>
        <taxon>unclassified sequences</taxon>
        <taxon>metagenomes</taxon>
        <taxon>ecological metagenomes</taxon>
    </lineage>
</organism>
<dbReference type="GO" id="GO:0016491">
    <property type="term" value="F:oxidoreductase activity"/>
    <property type="evidence" value="ECO:0007669"/>
    <property type="project" value="InterPro"/>
</dbReference>
<evidence type="ECO:0000256" key="4">
    <source>
        <dbReference type="ARBA" id="ARBA00022729"/>
    </source>
</evidence>
<evidence type="ECO:0000256" key="5">
    <source>
        <dbReference type="ARBA" id="ARBA00022764"/>
    </source>
</evidence>
<name>A0A3B1ANA1_9ZZZZ</name>
<dbReference type="Pfam" id="PF01323">
    <property type="entry name" value="DSBA"/>
    <property type="match status" value="1"/>
</dbReference>
<dbReference type="PROSITE" id="PS00194">
    <property type="entry name" value="THIOREDOXIN_1"/>
    <property type="match status" value="1"/>
</dbReference>
<dbReference type="Gene3D" id="3.40.30.10">
    <property type="entry name" value="Glutaredoxin"/>
    <property type="match status" value="1"/>
</dbReference>
<sequence length="210" mass="23890">MKLRHYWLLAILLPCLAVAGSDDAGPFKAGEDYDVLAKPIPTESGDKVEVLELFWYGCPHCYKLEPHLEHWEANMPENTMYRRLPAVFRPPWLIHAKAFYAAEAMGVLDKMHKPLFDALHAQKRDIYDEKSIIKFVAELGIDSEQFAKTYRSFAVQTKANRAKQMTGRYRIRGVPAIIINGKYRTGTAKAKGEERLIQVINALVAKENGK</sequence>
<evidence type="ECO:0000256" key="6">
    <source>
        <dbReference type="ARBA" id="ARBA00023157"/>
    </source>
</evidence>
<dbReference type="PROSITE" id="PS51352">
    <property type="entry name" value="THIOREDOXIN_2"/>
    <property type="match status" value="1"/>
</dbReference>
<dbReference type="PANTHER" id="PTHR35891:SF3">
    <property type="entry name" value="THIOL:DISULFIDE INTERCHANGE PROTEIN DSBL"/>
    <property type="match status" value="1"/>
</dbReference>
<dbReference type="PANTHER" id="PTHR35891">
    <property type="entry name" value="THIOL:DISULFIDE INTERCHANGE PROTEIN DSBA"/>
    <property type="match status" value="1"/>
</dbReference>
<protein>
    <recommendedName>
        <fullName evidence="3">Thiol:disulfide interchange protein DsbA</fullName>
    </recommendedName>
</protein>
<dbReference type="InterPro" id="IPR023205">
    <property type="entry name" value="DsbA/DsbL"/>
</dbReference>
<reference evidence="9" key="1">
    <citation type="submission" date="2018-06" db="EMBL/GenBank/DDBJ databases">
        <authorList>
            <person name="Zhirakovskaya E."/>
        </authorList>
    </citation>
    <scope>NUCLEOTIDE SEQUENCE</scope>
</reference>
<keyword evidence="6" id="KW-1015">Disulfide bond</keyword>
<comment type="similarity">
    <text evidence="2">Belongs to the thioredoxin family. DsbA subfamily.</text>
</comment>
<evidence type="ECO:0000256" key="1">
    <source>
        <dbReference type="ARBA" id="ARBA00004418"/>
    </source>
</evidence>
<dbReference type="AlphaFoldDB" id="A0A3B1ANA1"/>
<feature type="domain" description="Thioredoxin" evidence="8">
    <location>
        <begin position="9"/>
        <end position="205"/>
    </location>
</feature>
<dbReference type="GO" id="GO:0042597">
    <property type="term" value="C:periplasmic space"/>
    <property type="evidence" value="ECO:0007669"/>
    <property type="project" value="UniProtKB-SubCell"/>
</dbReference>
<comment type="subcellular location">
    <subcellularLocation>
        <location evidence="1">Periplasm</location>
    </subcellularLocation>
</comment>
<keyword evidence="4" id="KW-0732">Signal</keyword>
<keyword evidence="7" id="KW-0676">Redox-active center</keyword>
<evidence type="ECO:0000256" key="7">
    <source>
        <dbReference type="ARBA" id="ARBA00023284"/>
    </source>
</evidence>
<dbReference type="InterPro" id="IPR017937">
    <property type="entry name" value="Thioredoxin_CS"/>
</dbReference>
<evidence type="ECO:0000259" key="8">
    <source>
        <dbReference type="PROSITE" id="PS51352"/>
    </source>
</evidence>
<dbReference type="EMBL" id="UOFX01000024">
    <property type="protein sequence ID" value="VAX07419.1"/>
    <property type="molecule type" value="Genomic_DNA"/>
</dbReference>